<evidence type="ECO:0000313" key="1">
    <source>
        <dbReference type="EMBL" id="RKF21940.1"/>
    </source>
</evidence>
<dbReference type="RefSeq" id="WP_120324345.1">
    <property type="nucleotide sequence ID" value="NZ_RAPF01000003.1"/>
</dbReference>
<proteinExistence type="predicted"/>
<dbReference type="PROSITE" id="PS51257">
    <property type="entry name" value="PROKAR_LIPOPROTEIN"/>
    <property type="match status" value="1"/>
</dbReference>
<evidence type="ECO:0000313" key="2">
    <source>
        <dbReference type="Proteomes" id="UP000284395"/>
    </source>
</evidence>
<dbReference type="EMBL" id="RAPF01000003">
    <property type="protein sequence ID" value="RKF21940.1"/>
    <property type="molecule type" value="Genomic_DNA"/>
</dbReference>
<reference evidence="1 2" key="1">
    <citation type="submission" date="2018-09" db="EMBL/GenBank/DDBJ databases">
        <title>Altererythrobacter spongiae sp. nov., isolated from a marine sponge.</title>
        <authorList>
            <person name="Zhuang L."/>
            <person name="Luo L."/>
        </authorList>
    </citation>
    <scope>NUCLEOTIDE SEQUENCE [LARGE SCALE GENOMIC DNA]</scope>
    <source>
        <strain evidence="1 2">HN-Y73</strain>
    </source>
</reference>
<organism evidence="1 2">
    <name type="scientific">Altericroceibacterium spongiae</name>
    <dbReference type="NCBI Taxonomy" id="2320269"/>
    <lineage>
        <taxon>Bacteria</taxon>
        <taxon>Pseudomonadati</taxon>
        <taxon>Pseudomonadota</taxon>
        <taxon>Alphaproteobacteria</taxon>
        <taxon>Sphingomonadales</taxon>
        <taxon>Erythrobacteraceae</taxon>
        <taxon>Altericroceibacterium</taxon>
    </lineage>
</organism>
<name>A0A420EMN7_9SPHN</name>
<dbReference type="Proteomes" id="UP000284395">
    <property type="component" value="Unassembled WGS sequence"/>
</dbReference>
<protein>
    <submittedName>
        <fullName evidence="1">Uncharacterized protein</fullName>
    </submittedName>
</protein>
<comment type="caution">
    <text evidence="1">The sequence shown here is derived from an EMBL/GenBank/DDBJ whole genome shotgun (WGS) entry which is preliminary data.</text>
</comment>
<sequence>MKPFPRAVCIGVCLAVSACNSESQNIGTQTNSDKDNIAGVSDLAGRPDMGFGTIGPVTYKFDRQRLVPAEIEIPVPPAYDESIWGIKLLPASRAAMLGNENCIYGNSRQTQLCDAEHEIGLEMAMLERPLPFYRDAFTSATIPEDELRRTNLMGQTGFAFTASAEGSGTEYRFIPVDGRTLLIARRFSRTNDAGSRAIAETIRSLKPE</sequence>
<dbReference type="OrthoDB" id="7428128at2"/>
<keyword evidence="2" id="KW-1185">Reference proteome</keyword>
<dbReference type="AlphaFoldDB" id="A0A420EMN7"/>
<accession>A0A420EMN7</accession>
<gene>
    <name evidence="1" type="ORF">D6851_07975</name>
</gene>